<sequence length="377" mass="40679">MSLTVRLLDHPSFFLLTFEPLQPMTNKAVATPKLPPLKPFRVLLDPRLNDAAGTATHPTPGIASLLDLPEIDLVILTHASRDTVHERMIRDLPGSNSALRTPPLVLAEHRAAGLVRGWDHFPKDRIRTIPVWRDPGLTSRDGVSRVQVPPFIPGGHPGELTVALVPFAKADPSRTSRAAAVGITYRPPPPGTTPRSPGARVTGAALSVLFCPRGASYTSMAAFATGHLVAEAALPLTCLLHPFDEVAAPWWCPWSGLRRTGAPEGCETAAALGTRGWLWGQSIPEAQGLLKRRLVKTRKWRKREVVQAMYGVVQGKGKGRKTTVYRMGVGDVVVLTQEGVVSVAKGESGRRESGNLKSDIVSDTTVEEGTDDGVERN</sequence>
<evidence type="ECO:0000313" key="2">
    <source>
        <dbReference type="EMBL" id="KAH7359227.1"/>
    </source>
</evidence>
<dbReference type="EMBL" id="JAGPXD010000004">
    <property type="protein sequence ID" value="KAH7359227.1"/>
    <property type="molecule type" value="Genomic_DNA"/>
</dbReference>
<dbReference type="Proteomes" id="UP000813385">
    <property type="component" value="Unassembled WGS sequence"/>
</dbReference>
<accession>A0A8K0X3W8</accession>
<feature type="region of interest" description="Disordered" evidence="1">
    <location>
        <begin position="345"/>
        <end position="377"/>
    </location>
</feature>
<protein>
    <submittedName>
        <fullName evidence="2">Uncharacterized protein</fullName>
    </submittedName>
</protein>
<gene>
    <name evidence="2" type="ORF">B0T11DRAFT_330925</name>
</gene>
<dbReference type="AlphaFoldDB" id="A0A8K0X3W8"/>
<name>A0A8K0X3W8_9PEZI</name>
<proteinExistence type="predicted"/>
<comment type="caution">
    <text evidence="2">The sequence shown here is derived from an EMBL/GenBank/DDBJ whole genome shotgun (WGS) entry which is preliminary data.</text>
</comment>
<feature type="compositionally biased region" description="Acidic residues" evidence="1">
    <location>
        <begin position="365"/>
        <end position="377"/>
    </location>
</feature>
<dbReference type="Gene3D" id="3.60.15.10">
    <property type="entry name" value="Ribonuclease Z/Hydroxyacylglutathione hydrolase-like"/>
    <property type="match status" value="1"/>
</dbReference>
<evidence type="ECO:0000313" key="3">
    <source>
        <dbReference type="Proteomes" id="UP000813385"/>
    </source>
</evidence>
<reference evidence="2" key="1">
    <citation type="journal article" date="2021" name="Nat. Commun.">
        <title>Genetic determinants of endophytism in the Arabidopsis root mycobiome.</title>
        <authorList>
            <person name="Mesny F."/>
            <person name="Miyauchi S."/>
            <person name="Thiergart T."/>
            <person name="Pickel B."/>
            <person name="Atanasova L."/>
            <person name="Karlsson M."/>
            <person name="Huettel B."/>
            <person name="Barry K.W."/>
            <person name="Haridas S."/>
            <person name="Chen C."/>
            <person name="Bauer D."/>
            <person name="Andreopoulos W."/>
            <person name="Pangilinan J."/>
            <person name="LaButti K."/>
            <person name="Riley R."/>
            <person name="Lipzen A."/>
            <person name="Clum A."/>
            <person name="Drula E."/>
            <person name="Henrissat B."/>
            <person name="Kohler A."/>
            <person name="Grigoriev I.V."/>
            <person name="Martin F.M."/>
            <person name="Hacquard S."/>
        </authorList>
    </citation>
    <scope>NUCLEOTIDE SEQUENCE</scope>
    <source>
        <strain evidence="2">MPI-CAGE-AT-0016</strain>
    </source>
</reference>
<dbReference type="InterPro" id="IPR036866">
    <property type="entry name" value="RibonucZ/Hydroxyglut_hydro"/>
</dbReference>
<dbReference type="OrthoDB" id="332863at2759"/>
<organism evidence="2 3">
    <name type="scientific">Plectosphaerella cucumerina</name>
    <dbReference type="NCBI Taxonomy" id="40658"/>
    <lineage>
        <taxon>Eukaryota</taxon>
        <taxon>Fungi</taxon>
        <taxon>Dikarya</taxon>
        <taxon>Ascomycota</taxon>
        <taxon>Pezizomycotina</taxon>
        <taxon>Sordariomycetes</taxon>
        <taxon>Hypocreomycetidae</taxon>
        <taxon>Glomerellales</taxon>
        <taxon>Plectosphaerellaceae</taxon>
        <taxon>Plectosphaerella</taxon>
    </lineage>
</organism>
<evidence type="ECO:0000256" key="1">
    <source>
        <dbReference type="SAM" id="MobiDB-lite"/>
    </source>
</evidence>
<keyword evidence="3" id="KW-1185">Reference proteome</keyword>